<sequence length="98" mass="11003">MSAPKDTSRRCRSQHNKLSGKPVPAHKRLAAVYRTSRLALNFDHQRVFRNETARSAQTIVNAFGSSESKLRSTDVALANYTGTNIIQQYRKMSILALP</sequence>
<feature type="region of interest" description="Disordered" evidence="1">
    <location>
        <begin position="1"/>
        <end position="22"/>
    </location>
</feature>
<evidence type="ECO:0000313" key="2">
    <source>
        <dbReference type="EMBL" id="CBH74937.1"/>
    </source>
</evidence>
<comment type="caution">
    <text evidence="2">The sequence shown here is derived from an EMBL/GenBank/DDBJ whole genome shotgun (WGS) entry which is preliminary data.</text>
</comment>
<dbReference type="EMBL" id="CABL01000005">
    <property type="protein sequence ID" value="CBH74937.1"/>
    <property type="molecule type" value="Genomic_DNA"/>
</dbReference>
<name>E6PEQ2_9ZZZZ</name>
<protein>
    <submittedName>
        <fullName evidence="2">Uncharacterized protein</fullName>
    </submittedName>
</protein>
<reference evidence="2" key="1">
    <citation type="submission" date="2009-10" db="EMBL/GenBank/DDBJ databases">
        <title>Diversity of trophic interactions inside an arsenic-rich microbial ecosystem.</title>
        <authorList>
            <person name="Bertin P.N."/>
            <person name="Heinrich-Salmeron A."/>
            <person name="Pelletier E."/>
            <person name="Goulhen-Chollet F."/>
            <person name="Arsene-Ploetze F."/>
            <person name="Gallien S."/>
            <person name="Calteau A."/>
            <person name="Vallenet D."/>
            <person name="Casiot C."/>
            <person name="Chane-Woon-Ming B."/>
            <person name="Giloteaux L."/>
            <person name="Barakat M."/>
            <person name="Bonnefoy V."/>
            <person name="Bruneel O."/>
            <person name="Chandler M."/>
            <person name="Cleiss J."/>
            <person name="Duran R."/>
            <person name="Elbaz-Poulichet F."/>
            <person name="Fonknechten N."/>
            <person name="Lauga B."/>
            <person name="Mornico D."/>
            <person name="Ortet P."/>
            <person name="Schaeffer C."/>
            <person name="Siguier P."/>
            <person name="Alexander Thil Smith A."/>
            <person name="Van Dorsselaer A."/>
            <person name="Weissenbach J."/>
            <person name="Medigue C."/>
            <person name="Le Paslier D."/>
        </authorList>
    </citation>
    <scope>NUCLEOTIDE SEQUENCE</scope>
</reference>
<organism evidence="2">
    <name type="scientific">mine drainage metagenome</name>
    <dbReference type="NCBI Taxonomy" id="410659"/>
    <lineage>
        <taxon>unclassified sequences</taxon>
        <taxon>metagenomes</taxon>
        <taxon>ecological metagenomes</taxon>
    </lineage>
</organism>
<accession>E6PEQ2</accession>
<dbReference type="AlphaFoldDB" id="E6PEQ2"/>
<gene>
    <name evidence="2" type="ORF">CARN1_0112</name>
</gene>
<proteinExistence type="predicted"/>
<evidence type="ECO:0000256" key="1">
    <source>
        <dbReference type="SAM" id="MobiDB-lite"/>
    </source>
</evidence>